<dbReference type="InterPro" id="IPR033228">
    <property type="entry name" value="SZT2"/>
</dbReference>
<dbReference type="EMBL" id="JAPWTJ010002260">
    <property type="protein sequence ID" value="KAJ8966988.1"/>
    <property type="molecule type" value="Genomic_DNA"/>
</dbReference>
<comment type="caution">
    <text evidence="1">The sequence shown here is derived from an EMBL/GenBank/DDBJ whole genome shotgun (WGS) entry which is preliminary data.</text>
</comment>
<dbReference type="PANTHER" id="PTHR14918:SF3">
    <property type="entry name" value="KICSTOR COMPLEX PROTEIN SZT2"/>
    <property type="match status" value="1"/>
</dbReference>
<sequence length="203" mass="23621">MGTLLLASIRILYPYIEINQESVNYLGYYSSHEQLMQQLILDKANTTQKNIKDMVAKGMVHCRTHLLWNRLISPQESNTLNYDEFMELKNLAKLEHLCHMHPNLGPLLNQPLGWYQGLAKLLLVKYVDQNRSFMSPDGNIQHYVILHPRYFGAFMLLSLDLHTSRGVYREPHKQEDAELCLAYQKSLLDGFVNFHVKVNAKTF</sequence>
<reference evidence="1" key="1">
    <citation type="journal article" date="2023" name="Insect Mol. Biol.">
        <title>Genome sequencing provides insights into the evolution of gene families encoding plant cell wall-degrading enzymes in longhorned beetles.</title>
        <authorList>
            <person name="Shin N.R."/>
            <person name="Okamura Y."/>
            <person name="Kirsch R."/>
            <person name="Pauchet Y."/>
        </authorList>
    </citation>
    <scope>NUCLEOTIDE SEQUENCE</scope>
    <source>
        <strain evidence="1">MMC_N1</strain>
    </source>
</reference>
<accession>A0ABQ9IVH8</accession>
<organism evidence="1 2">
    <name type="scientific">Molorchus minor</name>
    <dbReference type="NCBI Taxonomy" id="1323400"/>
    <lineage>
        <taxon>Eukaryota</taxon>
        <taxon>Metazoa</taxon>
        <taxon>Ecdysozoa</taxon>
        <taxon>Arthropoda</taxon>
        <taxon>Hexapoda</taxon>
        <taxon>Insecta</taxon>
        <taxon>Pterygota</taxon>
        <taxon>Neoptera</taxon>
        <taxon>Endopterygota</taxon>
        <taxon>Coleoptera</taxon>
        <taxon>Polyphaga</taxon>
        <taxon>Cucujiformia</taxon>
        <taxon>Chrysomeloidea</taxon>
        <taxon>Cerambycidae</taxon>
        <taxon>Lamiinae</taxon>
        <taxon>Monochamini</taxon>
        <taxon>Molorchus</taxon>
    </lineage>
</organism>
<evidence type="ECO:0000313" key="2">
    <source>
        <dbReference type="Proteomes" id="UP001162164"/>
    </source>
</evidence>
<name>A0ABQ9IVH8_9CUCU</name>
<protein>
    <submittedName>
        <fullName evidence="1">Uncharacterized protein</fullName>
    </submittedName>
</protein>
<dbReference type="PANTHER" id="PTHR14918">
    <property type="entry name" value="KICSTOR COMPLEX PROTEIN SZT2"/>
    <property type="match status" value="1"/>
</dbReference>
<keyword evidence="2" id="KW-1185">Reference proteome</keyword>
<dbReference type="Proteomes" id="UP001162164">
    <property type="component" value="Unassembled WGS sequence"/>
</dbReference>
<feature type="non-terminal residue" evidence="1">
    <location>
        <position position="203"/>
    </location>
</feature>
<evidence type="ECO:0000313" key="1">
    <source>
        <dbReference type="EMBL" id="KAJ8966988.1"/>
    </source>
</evidence>
<gene>
    <name evidence="1" type="ORF">NQ317_011188</name>
</gene>
<proteinExistence type="predicted"/>